<feature type="compositionally biased region" description="Acidic residues" evidence="1">
    <location>
        <begin position="236"/>
        <end position="260"/>
    </location>
</feature>
<protein>
    <submittedName>
        <fullName evidence="2">Uncharacterized protein</fullName>
    </submittedName>
</protein>
<feature type="compositionally biased region" description="Acidic residues" evidence="1">
    <location>
        <begin position="195"/>
        <end position="228"/>
    </location>
</feature>
<reference evidence="2" key="2">
    <citation type="submission" date="2022-01" db="EMBL/GenBank/DDBJ databases">
        <authorList>
            <person name="Yamashiro T."/>
            <person name="Shiraishi A."/>
            <person name="Satake H."/>
            <person name="Nakayama K."/>
        </authorList>
    </citation>
    <scope>NUCLEOTIDE SEQUENCE</scope>
</reference>
<gene>
    <name evidence="2" type="ORF">Tco_1091841</name>
</gene>
<dbReference type="EMBL" id="BQNB010020470">
    <property type="protein sequence ID" value="GJT96323.1"/>
    <property type="molecule type" value="Genomic_DNA"/>
</dbReference>
<feature type="region of interest" description="Disordered" evidence="1">
    <location>
        <begin position="600"/>
        <end position="642"/>
    </location>
</feature>
<sequence length="948" mass="109048">MNQEEIQQAAHEEKWVPKPDRVKITFLASTVVPEIYMQQFWYTVTKVKESTFYEFKLANKKFLVDVEVFFIINHFLSIHSSVLKELLSGLHTIKDDVVLSRMKFVRIREDVQEYGRAILNAMITNDIKQSETYQMFIKYLRTKTICKHSKPVENPAEVSHMLEATNLKFNRGTSSEYFEEENVDEAIDWVYFDEDEEKKDGDDDNDDDDDDDDKSIDIEETDDEETNDEFVRGDEQVQENVDEEMKDAEVDDIGNNDEEITNTTKADAEKIEEVKDDNKKAELPPLRSNLYVSLGFGNQFLNHSFDKSTVGTLKDSVDAEINSLLDVQIQQEIPQIQSPSILTIPISMIFEPAVLSTILEIPKVTSAITPPRYVSTISPILQQTTTLIPTPTITAEILPVTTIPDPLPSISKKESILEKDVQELKAVDHTTTLLTSLRSKIPSSINAYLGSSLGDALQKSVQANIINEVKNLLPKFLPKAVSDFATQAVESLSEYKLKTILFNKMDKRRSYLTHDKNQALYDALFNSLSLDDAIGKKTKRSRTKESELSKKSYTTKESSKGKSPAKTSKSGKSVTVEEPVEEAIFEMATYDIEQTVDDVVNDADQPPDDTTQTKDKAPKYNSFKQPPRPPTPDPEWNKRQLNNPEGERCPYYLSKPLHLKGCLGRLTVPSEYFFNNDLEYLKSSYPEKKYTMSITKTKAARYELVGFEGMILNLWSATKVGYNKDVERGIKHWGPKGQMWYRSEINKFSNHNVYSTLKILSVVSVKINKLHGYGHLEEIVVKRVGRQKYTFKEGDFVNLHLNDIEDMLLLVAQHKLFNLKGNEIFDLADYPRISAKELYPPLFDPHGAVYEDLNKRKRVMRADELNKFSDGTLKLVHDELHHRVVNFRLGYNIEMSRRKWSAIDKRRPELMVELIDKQMRERRIIRNLERLVGARELEMDYMLMHRTI</sequence>
<feature type="region of interest" description="Disordered" evidence="1">
    <location>
        <begin position="536"/>
        <end position="577"/>
    </location>
</feature>
<reference evidence="2" key="1">
    <citation type="journal article" date="2022" name="Int. J. Mol. Sci.">
        <title>Draft Genome of Tanacetum Coccineum: Genomic Comparison of Closely Related Tanacetum-Family Plants.</title>
        <authorList>
            <person name="Yamashiro T."/>
            <person name="Shiraishi A."/>
            <person name="Nakayama K."/>
            <person name="Satake H."/>
        </authorList>
    </citation>
    <scope>NUCLEOTIDE SEQUENCE</scope>
</reference>
<keyword evidence="3" id="KW-1185">Reference proteome</keyword>
<accession>A0ABQ5IA98</accession>
<organism evidence="2 3">
    <name type="scientific">Tanacetum coccineum</name>
    <dbReference type="NCBI Taxonomy" id="301880"/>
    <lineage>
        <taxon>Eukaryota</taxon>
        <taxon>Viridiplantae</taxon>
        <taxon>Streptophyta</taxon>
        <taxon>Embryophyta</taxon>
        <taxon>Tracheophyta</taxon>
        <taxon>Spermatophyta</taxon>
        <taxon>Magnoliopsida</taxon>
        <taxon>eudicotyledons</taxon>
        <taxon>Gunneridae</taxon>
        <taxon>Pentapetalae</taxon>
        <taxon>asterids</taxon>
        <taxon>campanulids</taxon>
        <taxon>Asterales</taxon>
        <taxon>Asteraceae</taxon>
        <taxon>Asteroideae</taxon>
        <taxon>Anthemideae</taxon>
        <taxon>Anthemidinae</taxon>
        <taxon>Tanacetum</taxon>
    </lineage>
</organism>
<evidence type="ECO:0000256" key="1">
    <source>
        <dbReference type="SAM" id="MobiDB-lite"/>
    </source>
</evidence>
<feature type="region of interest" description="Disordered" evidence="1">
    <location>
        <begin position="195"/>
        <end position="268"/>
    </location>
</feature>
<proteinExistence type="predicted"/>
<dbReference type="Proteomes" id="UP001151760">
    <property type="component" value="Unassembled WGS sequence"/>
</dbReference>
<evidence type="ECO:0000313" key="2">
    <source>
        <dbReference type="EMBL" id="GJT96323.1"/>
    </source>
</evidence>
<evidence type="ECO:0000313" key="3">
    <source>
        <dbReference type="Proteomes" id="UP001151760"/>
    </source>
</evidence>
<name>A0ABQ5IA98_9ASTR</name>
<comment type="caution">
    <text evidence="2">The sequence shown here is derived from an EMBL/GenBank/DDBJ whole genome shotgun (WGS) entry which is preliminary data.</text>
</comment>